<dbReference type="InterPro" id="IPR015500">
    <property type="entry name" value="Peptidase_S8_subtilisin-rel"/>
</dbReference>
<organism evidence="7 8">
    <name type="scientific">Geodermatophilus pulveris</name>
    <dbReference type="NCBI Taxonomy" id="1564159"/>
    <lineage>
        <taxon>Bacteria</taxon>
        <taxon>Bacillati</taxon>
        <taxon>Actinomycetota</taxon>
        <taxon>Actinomycetes</taxon>
        <taxon>Geodermatophilales</taxon>
        <taxon>Geodermatophilaceae</taxon>
        <taxon>Geodermatophilus</taxon>
    </lineage>
</organism>
<dbReference type="SUPFAM" id="SSF52743">
    <property type="entry name" value="Subtilisin-like"/>
    <property type="match status" value="1"/>
</dbReference>
<name>A0A239H3A1_9ACTN</name>
<keyword evidence="4 5" id="KW-0720">Serine protease</keyword>
<evidence type="ECO:0000259" key="6">
    <source>
        <dbReference type="Pfam" id="PF00082"/>
    </source>
</evidence>
<keyword evidence="8" id="KW-1185">Reference proteome</keyword>
<dbReference type="AlphaFoldDB" id="A0A239H3A1"/>
<feature type="active site" description="Charge relay system" evidence="5">
    <location>
        <position position="153"/>
    </location>
</feature>
<dbReference type="InterPro" id="IPR023827">
    <property type="entry name" value="Peptidase_S8_Asp-AS"/>
</dbReference>
<dbReference type="PRINTS" id="PR00723">
    <property type="entry name" value="SUBTILISIN"/>
</dbReference>
<dbReference type="GO" id="GO:0004252">
    <property type="term" value="F:serine-type endopeptidase activity"/>
    <property type="evidence" value="ECO:0007669"/>
    <property type="project" value="UniProtKB-UniRule"/>
</dbReference>
<dbReference type="InterPro" id="IPR036852">
    <property type="entry name" value="Peptidase_S8/S53_dom_sf"/>
</dbReference>
<dbReference type="Proteomes" id="UP000198373">
    <property type="component" value="Unassembled WGS sequence"/>
</dbReference>
<proteinExistence type="inferred from homology"/>
<dbReference type="GO" id="GO:0006508">
    <property type="term" value="P:proteolysis"/>
    <property type="evidence" value="ECO:0007669"/>
    <property type="project" value="UniProtKB-KW"/>
</dbReference>
<sequence>MASATLVGMGVTPSGATAPDGPLVPVIVEGAAGAAAAGVERLGGVVDRRLSILDGLHARVPAAGIPALARLDGVRAVTPDGALVALDEVWGDDDTHEDEQASLATGRWEADHDLGSTHIIAKATGAENVWSQSDPHDGQRKLTGHGVGVALIDTGVTPVHGLDGPGKVVNGPDLSLDSQSANLRHLDGYGHGTHMAGIIAGRDGGVRSGSENDKQYFVGMAPDARIVNVKAGAADGSVDVSQVIAGIDWVVTNRASHNIRVLNLSYGTDSAQSYELDPLAHAVESAWRAGIVVVVAAGNDGESGPRPLTMPAIDPFVIAVGSSDHLGYDDRALHVVGSWTNSGTSARRPDLLAPGKSVVSLRVHGSFADAGHPEALVTGDASGRLFRGSGTSQSAAVVAGAAALLLQQDPRLTPDQVKGVLMTNADRLRADDSPVQGAGVLDVKGAHEQVKSGLVPAHTQSWAHSTGTGSLDAARGGVYLTDPATSTALRGEQDVFGVQWDATAWAAASSARTAWSGGTWRGTVWTGDGWSDGAWPTVAWTTPSWTGVAWGDRSWSRMSWRADDWQRMSWRDDDWQRMSWRADDWQRMSWRVADVW</sequence>
<evidence type="ECO:0000256" key="5">
    <source>
        <dbReference type="PROSITE-ProRule" id="PRU01240"/>
    </source>
</evidence>
<dbReference type="PANTHER" id="PTHR43806:SF65">
    <property type="entry name" value="SERINE PROTEASE APRX"/>
    <property type="match status" value="1"/>
</dbReference>
<evidence type="ECO:0000313" key="7">
    <source>
        <dbReference type="EMBL" id="SNS75661.1"/>
    </source>
</evidence>
<evidence type="ECO:0000256" key="2">
    <source>
        <dbReference type="ARBA" id="ARBA00022670"/>
    </source>
</evidence>
<dbReference type="EMBL" id="FZOO01000007">
    <property type="protein sequence ID" value="SNS75661.1"/>
    <property type="molecule type" value="Genomic_DNA"/>
</dbReference>
<evidence type="ECO:0000256" key="3">
    <source>
        <dbReference type="ARBA" id="ARBA00022801"/>
    </source>
</evidence>
<evidence type="ECO:0000256" key="1">
    <source>
        <dbReference type="ARBA" id="ARBA00011073"/>
    </source>
</evidence>
<accession>A0A239H3A1</accession>
<dbReference type="Pfam" id="PF00082">
    <property type="entry name" value="Peptidase_S8"/>
    <property type="match status" value="1"/>
</dbReference>
<comment type="similarity">
    <text evidence="1 5">Belongs to the peptidase S8 family.</text>
</comment>
<dbReference type="PANTHER" id="PTHR43806">
    <property type="entry name" value="PEPTIDASE S8"/>
    <property type="match status" value="1"/>
</dbReference>
<gene>
    <name evidence="7" type="ORF">SAMN06893096_107178</name>
</gene>
<dbReference type="PROSITE" id="PS51892">
    <property type="entry name" value="SUBTILASE"/>
    <property type="match status" value="1"/>
</dbReference>
<feature type="active site" description="Charge relay system" evidence="5">
    <location>
        <position position="191"/>
    </location>
</feature>
<evidence type="ECO:0000313" key="8">
    <source>
        <dbReference type="Proteomes" id="UP000198373"/>
    </source>
</evidence>
<keyword evidence="2 5" id="KW-0645">Protease</keyword>
<reference evidence="8" key="1">
    <citation type="submission" date="2017-06" db="EMBL/GenBank/DDBJ databases">
        <authorList>
            <person name="Varghese N."/>
            <person name="Submissions S."/>
        </authorList>
    </citation>
    <scope>NUCLEOTIDE SEQUENCE [LARGE SCALE GENOMIC DNA]</scope>
    <source>
        <strain evidence="8">DSM 46839</strain>
    </source>
</reference>
<dbReference type="PROSITE" id="PS00136">
    <property type="entry name" value="SUBTILASE_ASP"/>
    <property type="match status" value="1"/>
</dbReference>
<feature type="domain" description="Peptidase S8/S53" evidence="6">
    <location>
        <begin position="144"/>
        <end position="437"/>
    </location>
</feature>
<protein>
    <submittedName>
        <fullName evidence="7">Serine protease AprX</fullName>
    </submittedName>
</protein>
<dbReference type="InterPro" id="IPR000209">
    <property type="entry name" value="Peptidase_S8/S53_dom"/>
</dbReference>
<keyword evidence="3 5" id="KW-0378">Hydrolase</keyword>
<evidence type="ECO:0000256" key="4">
    <source>
        <dbReference type="ARBA" id="ARBA00022825"/>
    </source>
</evidence>
<dbReference type="InterPro" id="IPR050131">
    <property type="entry name" value="Peptidase_S8_subtilisin-like"/>
</dbReference>
<dbReference type="Gene3D" id="3.40.50.200">
    <property type="entry name" value="Peptidase S8/S53 domain"/>
    <property type="match status" value="1"/>
</dbReference>
<feature type="active site" description="Charge relay system" evidence="5">
    <location>
        <position position="392"/>
    </location>
</feature>